<protein>
    <submittedName>
        <fullName evidence="1">Uncharacterized protein</fullName>
    </submittedName>
</protein>
<keyword evidence="2" id="KW-1185">Reference proteome</keyword>
<organism evidence="1 2">
    <name type="scientific">Trichomalopsis sarcophagae</name>
    <dbReference type="NCBI Taxonomy" id="543379"/>
    <lineage>
        <taxon>Eukaryota</taxon>
        <taxon>Metazoa</taxon>
        <taxon>Ecdysozoa</taxon>
        <taxon>Arthropoda</taxon>
        <taxon>Hexapoda</taxon>
        <taxon>Insecta</taxon>
        <taxon>Pterygota</taxon>
        <taxon>Neoptera</taxon>
        <taxon>Endopterygota</taxon>
        <taxon>Hymenoptera</taxon>
        <taxon>Apocrita</taxon>
        <taxon>Proctotrupomorpha</taxon>
        <taxon>Chalcidoidea</taxon>
        <taxon>Pteromalidae</taxon>
        <taxon>Pteromalinae</taxon>
        <taxon>Trichomalopsis</taxon>
    </lineage>
</organism>
<comment type="caution">
    <text evidence="1">The sequence shown here is derived from an EMBL/GenBank/DDBJ whole genome shotgun (WGS) entry which is preliminary data.</text>
</comment>
<evidence type="ECO:0000313" key="1">
    <source>
        <dbReference type="EMBL" id="OXU22514.1"/>
    </source>
</evidence>
<evidence type="ECO:0000313" key="2">
    <source>
        <dbReference type="Proteomes" id="UP000215335"/>
    </source>
</evidence>
<dbReference type="AlphaFoldDB" id="A0A232EVY5"/>
<dbReference type="EMBL" id="NNAY01001933">
    <property type="protein sequence ID" value="OXU22514.1"/>
    <property type="molecule type" value="Genomic_DNA"/>
</dbReference>
<gene>
    <name evidence="1" type="ORF">TSAR_005584</name>
</gene>
<reference evidence="1 2" key="1">
    <citation type="journal article" date="2017" name="Curr. Biol.">
        <title>The Evolution of Venom by Co-option of Single-Copy Genes.</title>
        <authorList>
            <person name="Martinson E.O."/>
            <person name="Mrinalini"/>
            <person name="Kelkar Y.D."/>
            <person name="Chang C.H."/>
            <person name="Werren J.H."/>
        </authorList>
    </citation>
    <scope>NUCLEOTIDE SEQUENCE [LARGE SCALE GENOMIC DNA]</scope>
    <source>
        <strain evidence="1 2">Alberta</strain>
        <tissue evidence="1">Whole body</tissue>
    </source>
</reference>
<name>A0A232EVY5_9HYME</name>
<dbReference type="Proteomes" id="UP000215335">
    <property type="component" value="Unassembled WGS sequence"/>
</dbReference>
<proteinExistence type="predicted"/>
<accession>A0A232EVY5</accession>
<sequence>MRYNQKQNAIYEQNSIGTFRRYVGLRLWLPDSPVVATGDSLVSATLCYQVTLTLFFLSVFYF</sequence>